<evidence type="ECO:0000313" key="1">
    <source>
        <dbReference type="EMBL" id="EEG94048.1"/>
    </source>
</evidence>
<protein>
    <submittedName>
        <fullName evidence="1">Uncharacterized protein</fullName>
    </submittedName>
</protein>
<accession>C0FT90</accession>
<reference evidence="1 2" key="2">
    <citation type="submission" date="2009-03" db="EMBL/GenBank/DDBJ databases">
        <title>Draft genome sequence of Roseburia inulinivorans (DSM 16841).</title>
        <authorList>
            <person name="Sudarsanam P."/>
            <person name="Ley R."/>
            <person name="Guruge J."/>
            <person name="Turnbaugh P.J."/>
            <person name="Mahowald M."/>
            <person name="Liep D."/>
            <person name="Gordon J."/>
        </authorList>
    </citation>
    <scope>NUCLEOTIDE SEQUENCE [LARGE SCALE GENOMIC DNA]</scope>
    <source>
        <strain evidence="1 2">DSM 16841</strain>
    </source>
</reference>
<dbReference type="AlphaFoldDB" id="C0FT90"/>
<reference evidence="1 2" key="1">
    <citation type="submission" date="2009-02" db="EMBL/GenBank/DDBJ databases">
        <authorList>
            <person name="Fulton L."/>
            <person name="Clifton S."/>
            <person name="Fulton B."/>
            <person name="Xu J."/>
            <person name="Minx P."/>
            <person name="Pepin K.H."/>
            <person name="Johnson M."/>
            <person name="Bhonagiri V."/>
            <person name="Nash W.E."/>
            <person name="Mardis E.R."/>
            <person name="Wilson R.K."/>
        </authorList>
    </citation>
    <scope>NUCLEOTIDE SEQUENCE [LARGE SCALE GENOMIC DNA]</scope>
    <source>
        <strain evidence="1 2">DSM 16841</strain>
    </source>
</reference>
<organism evidence="1 2">
    <name type="scientific">Roseburia inulinivorans DSM 16841</name>
    <dbReference type="NCBI Taxonomy" id="622312"/>
    <lineage>
        <taxon>Bacteria</taxon>
        <taxon>Bacillati</taxon>
        <taxon>Bacillota</taxon>
        <taxon>Clostridia</taxon>
        <taxon>Lachnospirales</taxon>
        <taxon>Lachnospiraceae</taxon>
        <taxon>Roseburia</taxon>
    </lineage>
</organism>
<comment type="caution">
    <text evidence="1">The sequence shown here is derived from an EMBL/GenBank/DDBJ whole genome shotgun (WGS) entry which is preliminary data.</text>
</comment>
<evidence type="ECO:0000313" key="2">
    <source>
        <dbReference type="Proteomes" id="UP000003561"/>
    </source>
</evidence>
<gene>
    <name evidence="1" type="ORF">ROSEINA2194_01958</name>
</gene>
<sequence length="49" mass="5966">MILHKNLEWKNSYITLYTTPQKKQKYFYGSDAINSVSLYTEYQNRKTEK</sequence>
<dbReference type="EMBL" id="ACFY01000086">
    <property type="protein sequence ID" value="EEG94048.1"/>
    <property type="molecule type" value="Genomic_DNA"/>
</dbReference>
<proteinExistence type="predicted"/>
<name>C0FT90_9FIRM</name>
<dbReference type="Proteomes" id="UP000003561">
    <property type="component" value="Unassembled WGS sequence"/>
</dbReference>